<dbReference type="Gene3D" id="1.10.12.10">
    <property type="entry name" value="Lyase 2-enoyl-coa Hydratase, Chain A, domain 2"/>
    <property type="match status" value="1"/>
</dbReference>
<sequence length="999" mass="104382">MMQQNSPTRRKVASMSKKSRPEKSRVKGLVDTGRTLAPVLARTAMTTLEDLASRVVPGNGSTATAADVTVPAPEGISGYARQVEAARAISAPPTAILDVVLDTTRTHEWLTFHLSWRGERAEQLTTGGEFVQQMTLMDIPVQVRWIVEKADETGFELRGAGPMGITVGLWCTVVPTADGSAVRLDGALDGPPVRGPVGISAVRSVEAALTESLDALTGLVDGGGGPGRYADESVRHERTGEMLDPSTPVLIGVGQIVRRDPDPDTATEPAVMSVEALQAAAADTGAQGPLLSRADLVYAVPSASWTYPDQAGFVAEAVGAEFAETVQTSPYGGDGAQLAVNDAAQRIADRAAHLALVSGAEAGATVAALQSRGREPRWTTQDPDRGPDRVIGVDRPANNEAETSVGLGAPIYVYSLIESALQADSGETAEAHQQHIGDLWSRHSGIAAQNPFAWDPTARTAEDIAYASATNRTVSAPYTKLLCANLQVDLAAGVIVASVAAAQALGVPQDKWVFLHAGASGTDEWFVSERADLTRSPAIAAAGAAAFEHAGITADDLGPVDLYSCFPSAVQLGARALGLPWQDPSRPLSVTGGLTSAGGPGNNYGLHAVSTLVPLLREDPDQVGLSTSLGWYATKHSLGIYSGTPPSRPFAHLKPAIERPAPRPARTELDGPAVIEAVTVPHGRDGGAEGVVVSAITPDGARVLLRRESADDIAALTSGTPLRRTLRLDGHRVVVEGERQELPDPPTAPVLTRRDGSVWVITLNRPHAKNAIDHATAVQLERAVDDAEDDSGVRAIVLTGSGDTFCAGMDLAGAHRGQVPVTDRRGPLGLTAEPPTTPTVAAVEGPALAGGFELAMCADLIIAAENASFSLPEVKRGLLAAAGGLWRSATRLPRPVALELALLGDALPATRLAELGMVNTVVPEGRALETAMETARRIAANAPLSVRVGKQIVDEAPTWSPEEAFGRQSEMASPVVLSDDAREGVAAFAEKREPRWTGR</sequence>
<dbReference type="OrthoDB" id="4470569at2"/>
<reference evidence="12" key="1">
    <citation type="submission" date="2017-09" db="EMBL/GenBank/DDBJ databases">
        <authorList>
            <person name="Zhang Y."/>
            <person name="Huang X."/>
            <person name="Liu J."/>
            <person name="Lu L."/>
            <person name="Peng K."/>
        </authorList>
    </citation>
    <scope>NUCLEOTIDE SEQUENCE [LARGE SCALE GENOMIC DNA]</scope>
    <source>
        <strain evidence="12">S-XJ-1</strain>
    </source>
</reference>
<protein>
    <submittedName>
        <fullName evidence="11">Enoyl-CoA hydratase</fullName>
    </submittedName>
</protein>
<comment type="catalytic activity">
    <reaction evidence="6">
        <text>a (3S)-3-hydroxyacyl-CoA = a (2E)-enoyl-CoA + H2O</text>
        <dbReference type="Rhea" id="RHEA:16105"/>
        <dbReference type="ChEBI" id="CHEBI:15377"/>
        <dbReference type="ChEBI" id="CHEBI:57318"/>
        <dbReference type="ChEBI" id="CHEBI:58856"/>
        <dbReference type="EC" id="4.2.1.17"/>
    </reaction>
</comment>
<dbReference type="AlphaFoldDB" id="A0A2A2WMB9"/>
<evidence type="ECO:0000259" key="10">
    <source>
        <dbReference type="Pfam" id="PF18313"/>
    </source>
</evidence>
<dbReference type="SUPFAM" id="SSF55961">
    <property type="entry name" value="Bet v1-like"/>
    <property type="match status" value="1"/>
</dbReference>
<evidence type="ECO:0000256" key="5">
    <source>
        <dbReference type="ARBA" id="ARBA00023239"/>
    </source>
</evidence>
<dbReference type="Gene3D" id="3.40.47.10">
    <property type="match status" value="1"/>
</dbReference>
<dbReference type="InterPro" id="IPR019587">
    <property type="entry name" value="Polyketide_cyclase/dehydratase"/>
</dbReference>
<organism evidence="11 12">
    <name type="scientific">Dietzia natronolimnaea</name>
    <dbReference type="NCBI Taxonomy" id="161920"/>
    <lineage>
        <taxon>Bacteria</taxon>
        <taxon>Bacillati</taxon>
        <taxon>Actinomycetota</taxon>
        <taxon>Actinomycetes</taxon>
        <taxon>Mycobacteriales</taxon>
        <taxon>Dietziaceae</taxon>
        <taxon>Dietzia</taxon>
    </lineage>
</organism>
<dbReference type="PROSITE" id="PS00166">
    <property type="entry name" value="ENOYL_COA_HYDRATASE"/>
    <property type="match status" value="1"/>
</dbReference>
<dbReference type="Gene3D" id="3.90.226.10">
    <property type="entry name" value="2-enoyl-CoA Hydratase, Chain A, domain 1"/>
    <property type="match status" value="1"/>
</dbReference>
<dbReference type="Pfam" id="PF10604">
    <property type="entry name" value="Polyketide_cyc2"/>
    <property type="match status" value="1"/>
</dbReference>
<dbReference type="GO" id="GO:0016746">
    <property type="term" value="F:acyltransferase activity"/>
    <property type="evidence" value="ECO:0007669"/>
    <property type="project" value="InterPro"/>
</dbReference>
<dbReference type="InterPro" id="IPR023393">
    <property type="entry name" value="START-like_dom_sf"/>
</dbReference>
<comment type="catalytic activity">
    <reaction evidence="7">
        <text>a 4-saturated-(3S)-3-hydroxyacyl-CoA = a (3E)-enoyl-CoA + H2O</text>
        <dbReference type="Rhea" id="RHEA:20724"/>
        <dbReference type="ChEBI" id="CHEBI:15377"/>
        <dbReference type="ChEBI" id="CHEBI:58521"/>
        <dbReference type="ChEBI" id="CHEBI:137480"/>
        <dbReference type="EC" id="4.2.1.17"/>
    </reaction>
</comment>
<dbReference type="Proteomes" id="UP000218810">
    <property type="component" value="Unassembled WGS sequence"/>
</dbReference>
<comment type="function">
    <text evidence="1">Could possibly oxidize fatty acids using specific components.</text>
</comment>
<dbReference type="EMBL" id="NTGA01000025">
    <property type="protein sequence ID" value="PAY22337.1"/>
    <property type="molecule type" value="Genomic_DNA"/>
</dbReference>
<keyword evidence="12" id="KW-1185">Reference proteome</keyword>
<keyword evidence="5" id="KW-0456">Lyase</keyword>
<dbReference type="InterPro" id="IPR001753">
    <property type="entry name" value="Enoyl-CoA_hydra/iso"/>
</dbReference>
<dbReference type="PANTHER" id="PTHR11941:SF169">
    <property type="entry name" value="(7AS)-7A-METHYL-1,5-DIOXO-2,3,5,6,7,7A-HEXAHYDRO-1H-INDENE-CARBOXYL-COA HYDROLASE"/>
    <property type="match status" value="1"/>
</dbReference>
<dbReference type="InterPro" id="IPR016039">
    <property type="entry name" value="Thiolase-like"/>
</dbReference>
<keyword evidence="3" id="KW-0276">Fatty acid metabolism</keyword>
<evidence type="ECO:0000256" key="4">
    <source>
        <dbReference type="ARBA" id="ARBA00023098"/>
    </source>
</evidence>
<keyword evidence="4" id="KW-0443">Lipid metabolism</keyword>
<feature type="compositionally biased region" description="Basic and acidic residues" evidence="9">
    <location>
        <begin position="372"/>
        <end position="390"/>
    </location>
</feature>
<evidence type="ECO:0000313" key="12">
    <source>
        <dbReference type="Proteomes" id="UP000218810"/>
    </source>
</evidence>
<dbReference type="InterPro" id="IPR018376">
    <property type="entry name" value="Enoyl-CoA_hyd/isom_CS"/>
</dbReference>
<dbReference type="Pfam" id="PF18313">
    <property type="entry name" value="TLP1_add_C"/>
    <property type="match status" value="1"/>
</dbReference>
<evidence type="ECO:0000313" key="11">
    <source>
        <dbReference type="EMBL" id="PAY22337.1"/>
    </source>
</evidence>
<dbReference type="SUPFAM" id="SSF52096">
    <property type="entry name" value="ClpP/crotonase"/>
    <property type="match status" value="1"/>
</dbReference>
<evidence type="ECO:0000256" key="2">
    <source>
        <dbReference type="ARBA" id="ARBA00005254"/>
    </source>
</evidence>
<dbReference type="GO" id="GO:0004300">
    <property type="term" value="F:enoyl-CoA hydratase activity"/>
    <property type="evidence" value="ECO:0007669"/>
    <property type="project" value="UniProtKB-EC"/>
</dbReference>
<evidence type="ECO:0000256" key="1">
    <source>
        <dbReference type="ARBA" id="ARBA00002994"/>
    </source>
</evidence>
<dbReference type="CDD" id="cd06558">
    <property type="entry name" value="crotonase-like"/>
    <property type="match status" value="1"/>
</dbReference>
<dbReference type="InterPro" id="IPR029045">
    <property type="entry name" value="ClpP/crotonase-like_dom_sf"/>
</dbReference>
<dbReference type="SUPFAM" id="SSF53901">
    <property type="entry name" value="Thiolase-like"/>
    <property type="match status" value="2"/>
</dbReference>
<feature type="region of interest" description="Disordered" evidence="9">
    <location>
        <begin position="1"/>
        <end position="28"/>
    </location>
</feature>
<dbReference type="Gene3D" id="2.40.50.840">
    <property type="match status" value="1"/>
</dbReference>
<dbReference type="InterPro" id="IPR040771">
    <property type="entry name" value="TLP1_add_C"/>
</dbReference>
<dbReference type="NCBIfam" id="NF006100">
    <property type="entry name" value="PRK08252.1"/>
    <property type="match status" value="1"/>
</dbReference>
<feature type="domain" description="Thiolase-like protein type 1 additional C-terminal" evidence="10">
    <location>
        <begin position="654"/>
        <end position="722"/>
    </location>
</feature>
<feature type="region of interest" description="Disordered" evidence="9">
    <location>
        <begin position="370"/>
        <end position="390"/>
    </location>
</feature>
<dbReference type="GO" id="GO:0006635">
    <property type="term" value="P:fatty acid beta-oxidation"/>
    <property type="evidence" value="ECO:0007669"/>
    <property type="project" value="TreeGrafter"/>
</dbReference>
<gene>
    <name evidence="11" type="ORF">CEY15_13920</name>
</gene>
<evidence type="ECO:0000256" key="8">
    <source>
        <dbReference type="RuleBase" id="RU003707"/>
    </source>
</evidence>
<accession>A0A2A2WMB9</accession>
<name>A0A2A2WMB9_9ACTN</name>
<comment type="caution">
    <text evidence="11">The sequence shown here is derived from an EMBL/GenBank/DDBJ whole genome shotgun (WGS) entry which is preliminary data.</text>
</comment>
<proteinExistence type="inferred from homology"/>
<feature type="compositionally biased region" description="Basic residues" evidence="9">
    <location>
        <begin position="8"/>
        <end position="18"/>
    </location>
</feature>
<comment type="similarity">
    <text evidence="2 8">Belongs to the enoyl-CoA hydratase/isomerase family.</text>
</comment>
<evidence type="ECO:0000256" key="9">
    <source>
        <dbReference type="SAM" id="MobiDB-lite"/>
    </source>
</evidence>
<dbReference type="Gene3D" id="3.30.530.20">
    <property type="match status" value="1"/>
</dbReference>
<evidence type="ECO:0000256" key="3">
    <source>
        <dbReference type="ARBA" id="ARBA00022832"/>
    </source>
</evidence>
<dbReference type="PANTHER" id="PTHR11941">
    <property type="entry name" value="ENOYL-COA HYDRATASE-RELATED"/>
    <property type="match status" value="1"/>
</dbReference>
<evidence type="ECO:0000256" key="7">
    <source>
        <dbReference type="ARBA" id="ARBA00023717"/>
    </source>
</evidence>
<dbReference type="Pfam" id="PF00378">
    <property type="entry name" value="ECH_1"/>
    <property type="match status" value="1"/>
</dbReference>
<dbReference type="InterPro" id="IPR014748">
    <property type="entry name" value="Enoyl-CoA_hydra_C"/>
</dbReference>
<evidence type="ECO:0000256" key="6">
    <source>
        <dbReference type="ARBA" id="ARBA00023709"/>
    </source>
</evidence>